<dbReference type="InterPro" id="IPR052720">
    <property type="entry name" value="Glycosyl_hydrolase_97"/>
</dbReference>
<feature type="domain" description="Glycosyl-hydrolase 97 catalytic" evidence="7">
    <location>
        <begin position="315"/>
        <end position="469"/>
    </location>
</feature>
<evidence type="ECO:0000256" key="1">
    <source>
        <dbReference type="ARBA" id="ARBA00001913"/>
    </source>
</evidence>
<comment type="cofactor">
    <cofactor evidence="1">
        <name>Ca(2+)</name>
        <dbReference type="ChEBI" id="CHEBI:29108"/>
    </cofactor>
</comment>
<gene>
    <name evidence="10" type="ORF">SAMN05444145_109101</name>
</gene>
<dbReference type="GO" id="GO:0030246">
    <property type="term" value="F:carbohydrate binding"/>
    <property type="evidence" value="ECO:0007669"/>
    <property type="project" value="InterPro"/>
</dbReference>
<dbReference type="GO" id="GO:0016798">
    <property type="term" value="F:hydrolase activity, acting on glycosyl bonds"/>
    <property type="evidence" value="ECO:0007669"/>
    <property type="project" value="UniProtKB-KW"/>
</dbReference>
<keyword evidence="4" id="KW-0106">Calcium</keyword>
<protein>
    <submittedName>
        <fullName evidence="10">Alpha-glucosidase</fullName>
    </submittedName>
</protein>
<name>A0A1H4F7T1_9BACT</name>
<accession>A0A1H4F7T1</accession>
<dbReference type="InterPro" id="IPR013785">
    <property type="entry name" value="Aldolase_TIM"/>
</dbReference>
<dbReference type="Pfam" id="PF14509">
    <property type="entry name" value="GH97_C"/>
    <property type="match status" value="1"/>
</dbReference>
<dbReference type="Proteomes" id="UP000183253">
    <property type="component" value="Unassembled WGS sequence"/>
</dbReference>
<feature type="chain" id="PRO_5010321782" evidence="6">
    <location>
        <begin position="20"/>
        <end position="668"/>
    </location>
</feature>
<proteinExistence type="predicted"/>
<dbReference type="Pfam" id="PF14508">
    <property type="entry name" value="GH97_N"/>
    <property type="match status" value="1"/>
</dbReference>
<keyword evidence="6" id="KW-0732">Signal</keyword>
<feature type="domain" description="Glycosyl-hydrolase 97 C-terminal oligomerisation" evidence="9">
    <location>
        <begin position="568"/>
        <end position="663"/>
    </location>
</feature>
<evidence type="ECO:0000259" key="9">
    <source>
        <dbReference type="Pfam" id="PF14509"/>
    </source>
</evidence>
<dbReference type="EMBL" id="FNRI01000009">
    <property type="protein sequence ID" value="SEA93353.1"/>
    <property type="molecule type" value="Genomic_DNA"/>
</dbReference>
<keyword evidence="5" id="KW-0326">Glycosidase</keyword>
<dbReference type="InterPro" id="IPR029486">
    <property type="entry name" value="GH97_N"/>
</dbReference>
<evidence type="ECO:0000259" key="8">
    <source>
        <dbReference type="Pfam" id="PF14508"/>
    </source>
</evidence>
<keyword evidence="11" id="KW-1185">Reference proteome</keyword>
<dbReference type="Pfam" id="PF10566">
    <property type="entry name" value="Glyco_hydro_97"/>
    <property type="match status" value="1"/>
</dbReference>
<dbReference type="SUPFAM" id="SSF51445">
    <property type="entry name" value="(Trans)glycosidases"/>
    <property type="match status" value="1"/>
</dbReference>
<evidence type="ECO:0000256" key="4">
    <source>
        <dbReference type="ARBA" id="ARBA00022837"/>
    </source>
</evidence>
<dbReference type="RefSeq" id="WP_010265759.1">
    <property type="nucleotide sequence ID" value="NZ_CAEG01000017.1"/>
</dbReference>
<dbReference type="Gene3D" id="2.70.98.10">
    <property type="match status" value="1"/>
</dbReference>
<dbReference type="AlphaFoldDB" id="A0A1H4F7T1"/>
<evidence type="ECO:0000313" key="10">
    <source>
        <dbReference type="EMBL" id="SEA93353.1"/>
    </source>
</evidence>
<reference evidence="10 11" key="1">
    <citation type="submission" date="2016-10" db="EMBL/GenBank/DDBJ databases">
        <authorList>
            <person name="de Groot N.N."/>
        </authorList>
    </citation>
    <scope>NUCLEOTIDE SEQUENCE [LARGE SCALE GENOMIC DNA]</scope>
    <source>
        <strain evidence="10 11">DSM 25383</strain>
    </source>
</reference>
<organism evidence="10 11">
    <name type="scientific">Alistipes timonensis JC136</name>
    <dbReference type="NCBI Taxonomy" id="1033731"/>
    <lineage>
        <taxon>Bacteria</taxon>
        <taxon>Pseudomonadati</taxon>
        <taxon>Bacteroidota</taxon>
        <taxon>Bacteroidia</taxon>
        <taxon>Bacteroidales</taxon>
        <taxon>Rikenellaceae</taxon>
        <taxon>Alistipes</taxon>
    </lineage>
</organism>
<dbReference type="STRING" id="1033731.SAMN05444145_109101"/>
<dbReference type="InterPro" id="IPR017853">
    <property type="entry name" value="GH"/>
</dbReference>
<dbReference type="InterPro" id="IPR029483">
    <property type="entry name" value="GH97_C"/>
</dbReference>
<evidence type="ECO:0000256" key="6">
    <source>
        <dbReference type="SAM" id="SignalP"/>
    </source>
</evidence>
<dbReference type="InterPro" id="IPR014718">
    <property type="entry name" value="GH-type_carb-bd"/>
</dbReference>
<dbReference type="Gene3D" id="3.20.20.70">
    <property type="entry name" value="Aldolase class I"/>
    <property type="match status" value="1"/>
</dbReference>
<evidence type="ECO:0000259" key="7">
    <source>
        <dbReference type="Pfam" id="PF10566"/>
    </source>
</evidence>
<dbReference type="Gene3D" id="2.60.40.1180">
    <property type="entry name" value="Golgi alpha-mannosidase II"/>
    <property type="match status" value="1"/>
</dbReference>
<evidence type="ECO:0000313" key="11">
    <source>
        <dbReference type="Proteomes" id="UP000183253"/>
    </source>
</evidence>
<dbReference type="InterPro" id="IPR013780">
    <property type="entry name" value="Glyco_hydro_b"/>
</dbReference>
<comment type="subunit">
    <text evidence="2">Monomer.</text>
</comment>
<evidence type="ECO:0000256" key="5">
    <source>
        <dbReference type="ARBA" id="ARBA00023295"/>
    </source>
</evidence>
<feature type="signal peptide" evidence="6">
    <location>
        <begin position="1"/>
        <end position="19"/>
    </location>
</feature>
<evidence type="ECO:0000256" key="2">
    <source>
        <dbReference type="ARBA" id="ARBA00011245"/>
    </source>
</evidence>
<dbReference type="OrthoDB" id="1109141at2"/>
<sequence length="668" mass="74594">MKKNVLIALAVLAAGTLSAQNNFTLSSPDGRLRVEVAVDGTVEYSVLHGDDVMIAPSAISMTTAGVPSFGVDARLAGSSTRSVDDTFDAPVYKRARVRDNFNELTLRFRNNYNIVFRAYDDGAAYRFEYTGKKAFEVLGEQAEFTFPAAAEGVFSYVRGGGNGKTGDKFERQFFNSFENFYTYEPLSSWKSEQLAFLPVVVGGPNGKKVCITEADLMDYPGMYLYGGAKDGTLAGVYAPYPKTVEQGGHNQLQMIVTARENYIARVAGPTCFPWRVMVVAENDAELLDNDMVYKISSPPTGDFSWVKPGKVAWDWWNAWNLYGVDFAAGVNTETYKYYIDFASDHGIEYVILDEGWAVNKRADLMQVVPEIDLPGILGYAAERNVGIILWAGYWAFDRDMENICRHYSDMGVKGFKVDFMDRDDQQMVDFNRRAAETGARYGLLIDLHGTHKPTGLHRTYPNVVNFEGVNGLEQMKWSPDLDQVTYDVTIPFVRQVAGPMDYTQGAMRNATAGNYRSVYSEAMSQGTRCRQLAEYVVFESPLNMLCDSPSNYMNEKECLEFIAAIPTVWDETVVLGGEIAKYVSMARRSGEQWYVGAMTNWTARSLTLDLSFLGEGKFAAEVYRDGVNASRAARDYKKETIGIPEDRRLKIDMAPGGGWTAKIYRVTD</sequence>
<dbReference type="InterPro" id="IPR019563">
    <property type="entry name" value="GH97_catalytic"/>
</dbReference>
<evidence type="ECO:0000256" key="3">
    <source>
        <dbReference type="ARBA" id="ARBA00022801"/>
    </source>
</evidence>
<keyword evidence="3" id="KW-0378">Hydrolase</keyword>
<dbReference type="PANTHER" id="PTHR35803">
    <property type="entry name" value="GLUCAN 1,4-ALPHA-GLUCOSIDASE SUSB-RELATED"/>
    <property type="match status" value="1"/>
</dbReference>
<dbReference type="PANTHER" id="PTHR35803:SF2">
    <property type="entry name" value="RETAINING ALPHA-GALACTOSIDASE"/>
    <property type="match status" value="1"/>
</dbReference>
<feature type="domain" description="Glycosyl-hydrolase 97 N-terminal" evidence="8">
    <location>
        <begin position="25"/>
        <end position="298"/>
    </location>
</feature>